<keyword evidence="5" id="KW-0560">Oxidoreductase</keyword>
<sequence length="901" mass="102072">MQTAVVPRAYPRFIFKGLHAYGLLSPYGFLYGIIDFLKQVSGFDSSQDMVLNVMGHDDSGGKLTFEKKTNKVLFKPPHDRLLSRKTEALNKIAKKLGGVLYVPRYRSLSVHLLGGCVAAPDISSGVCNPEGQVFDASSPIGGVHRGLYICDASVIPCSVGINPCLTITAAAEYISRNLIRDLMKDIVYVEKRNLSNKQPCSVFKVMKNYSESKVRFTEIMRGKLGGKQCVARLIVNLNIVNKDTQKKSHTQLQGKVSGYIECKSIEMERMHIIYGWVDLCETKARTPYTQYMNYRLLLAASSGARYEFEGRKIMNPYLLGVYAWRESTTLMVTLKKISSNRPGNDLVHHSGKLHISLFELLKSLWSMKGESKYKFMYLLMQSLFRTYCLQVPRGSHHALFDAKESTQKPYPHSAMHDLITGDGVKIRIQHWECISFPGELKLQRKRHPVLLVNGYSTESYCLPTEPTDLVRTLLNDGHDVWLLHGRCHWSIASNDFSIEDIGRFDIPAATAKMNEFYGGSIKFHLIGHCIGGLSCHIALMGGYVSTKQIASLTCSNGSMFYKLTKSTMVKLWLPLLPISMMVLGENTVLPMLRESPTSFRHKLMKQIARLIPRYERCTCDECEVASGIFGNAFWHENVSPDMHHWMNMTNLPELPMSGFRHLRKICNAGFVVDSDGTNCYLMHPERMAFPTLYVSGGRTLLVTPETSFLAQKYMKTHQPSFRHERVVVDGYGHSDLWIGEKSAEKVFPHVRKHIRLAEEEEEEEESVSKSGNEGMNEALSWSHDPYEEDDEDEGYESVSDAEWRFVMVDLRNHGKSAEFVKDLPPPHDLEASANDLANLITSERWKWPDIVVGHSLGGKVALQFAQSCVNEWLGTNIRKVEEDHYAWSFNLDGALQMFNSY</sequence>
<comment type="caution">
    <text evidence="18">The sequence shown here is derived from an EMBL/GenBank/DDBJ whole genome shotgun (WGS) entry which is preliminary data.</text>
</comment>
<keyword evidence="7" id="KW-1207">Sterol metabolism</keyword>
<reference evidence="18 19" key="1">
    <citation type="journal article" date="2013" name="BMC Genomics">
        <title>The miniature genome of a carnivorous plant Genlisea aurea contains a low number of genes and short non-coding sequences.</title>
        <authorList>
            <person name="Leushkin E.V."/>
            <person name="Sutormin R.A."/>
            <person name="Nabieva E.R."/>
            <person name="Penin A.A."/>
            <person name="Kondrashov A.S."/>
            <person name="Logacheva M.D."/>
        </authorList>
    </citation>
    <scope>NUCLEOTIDE SEQUENCE [LARGE SCALE GENOMIC DNA]</scope>
</reference>
<dbReference type="Gene3D" id="3.40.50.1820">
    <property type="entry name" value="alpha/beta hydrolase"/>
    <property type="match status" value="2"/>
</dbReference>
<dbReference type="Proteomes" id="UP000015453">
    <property type="component" value="Unassembled WGS sequence"/>
</dbReference>
<evidence type="ECO:0000259" key="16">
    <source>
        <dbReference type="Pfam" id="PF05199"/>
    </source>
</evidence>
<evidence type="ECO:0000256" key="7">
    <source>
        <dbReference type="ARBA" id="ARBA00023166"/>
    </source>
</evidence>
<dbReference type="AlphaFoldDB" id="S8D771"/>
<evidence type="ECO:0000256" key="14">
    <source>
        <dbReference type="ARBA" id="ARBA00049778"/>
    </source>
</evidence>
<evidence type="ECO:0000313" key="18">
    <source>
        <dbReference type="EMBL" id="EPS58513.1"/>
    </source>
</evidence>
<evidence type="ECO:0000256" key="12">
    <source>
        <dbReference type="ARBA" id="ARBA00049723"/>
    </source>
</evidence>
<dbReference type="SUPFAM" id="SSF51905">
    <property type="entry name" value="FAD/NAD(P)-binding domain"/>
    <property type="match status" value="1"/>
</dbReference>
<feature type="domain" description="AB hydrolase-1" evidence="17">
    <location>
        <begin position="803"/>
        <end position="865"/>
    </location>
</feature>
<organism evidence="18 19">
    <name type="scientific">Genlisea aurea</name>
    <dbReference type="NCBI Taxonomy" id="192259"/>
    <lineage>
        <taxon>Eukaryota</taxon>
        <taxon>Viridiplantae</taxon>
        <taxon>Streptophyta</taxon>
        <taxon>Embryophyta</taxon>
        <taxon>Tracheophyta</taxon>
        <taxon>Spermatophyta</taxon>
        <taxon>Magnoliopsida</taxon>
        <taxon>eudicotyledons</taxon>
        <taxon>Gunneridae</taxon>
        <taxon>Pentapetalae</taxon>
        <taxon>asterids</taxon>
        <taxon>lamiids</taxon>
        <taxon>Lamiales</taxon>
        <taxon>Lentibulariaceae</taxon>
        <taxon>Genlisea</taxon>
    </lineage>
</organism>
<evidence type="ECO:0000256" key="6">
    <source>
        <dbReference type="ARBA" id="ARBA00023098"/>
    </source>
</evidence>
<evidence type="ECO:0000313" key="19">
    <source>
        <dbReference type="Proteomes" id="UP000015453"/>
    </source>
</evidence>
<dbReference type="GO" id="GO:0004769">
    <property type="term" value="F:steroid Delta-isomerase activity"/>
    <property type="evidence" value="ECO:0007669"/>
    <property type="project" value="UniProtKB-EC"/>
</dbReference>
<keyword evidence="2" id="KW-0153">Cholesterol metabolism</keyword>
<dbReference type="InterPro" id="IPR036188">
    <property type="entry name" value="FAD/NAD-bd_sf"/>
</dbReference>
<keyword evidence="19" id="KW-1185">Reference proteome</keyword>
<dbReference type="SUPFAM" id="SSF53474">
    <property type="entry name" value="alpha/beta-Hydrolases"/>
    <property type="match status" value="2"/>
</dbReference>
<keyword evidence="9" id="KW-0413">Isomerase</keyword>
<gene>
    <name evidence="18" type="ORF">M569_16300</name>
</gene>
<keyword evidence="8" id="KW-0753">Steroid metabolism</keyword>
<dbReference type="GO" id="GO:0016995">
    <property type="term" value="F:cholesterol oxidase activity"/>
    <property type="evidence" value="ECO:0007669"/>
    <property type="project" value="UniProtKB-EC"/>
</dbReference>
<evidence type="ECO:0000256" key="15">
    <source>
        <dbReference type="SAM" id="MobiDB-lite"/>
    </source>
</evidence>
<dbReference type="InterPro" id="IPR000073">
    <property type="entry name" value="AB_hydrolase_1"/>
</dbReference>
<dbReference type="PANTHER" id="PTHR47470">
    <property type="entry name" value="CHOLESTEROL OXIDASE"/>
    <property type="match status" value="1"/>
</dbReference>
<evidence type="ECO:0000256" key="13">
    <source>
        <dbReference type="ARBA" id="ARBA00049744"/>
    </source>
</evidence>
<protein>
    <recommendedName>
        <fullName evidence="13">Cholesterol oxidase</fullName>
        <ecNumber evidence="12">1.1.3.6</ecNumber>
        <ecNumber evidence="10">5.3.3.1</ecNumber>
    </recommendedName>
    <alternativeName>
        <fullName evidence="14">Cholesterol isomerase</fullName>
    </alternativeName>
</protein>
<dbReference type="InterPro" id="IPR007867">
    <property type="entry name" value="GMC_OxRtase_C"/>
</dbReference>
<evidence type="ECO:0000259" key="17">
    <source>
        <dbReference type="Pfam" id="PF12697"/>
    </source>
</evidence>
<dbReference type="Pfam" id="PF05199">
    <property type="entry name" value="GMC_oxred_C"/>
    <property type="match status" value="1"/>
</dbReference>
<evidence type="ECO:0000256" key="9">
    <source>
        <dbReference type="ARBA" id="ARBA00023235"/>
    </source>
</evidence>
<keyword evidence="3" id="KW-0285">Flavoprotein</keyword>
<evidence type="ECO:0000256" key="2">
    <source>
        <dbReference type="ARBA" id="ARBA00022548"/>
    </source>
</evidence>
<feature type="region of interest" description="Disordered" evidence="15">
    <location>
        <begin position="757"/>
        <end position="792"/>
    </location>
</feature>
<dbReference type="EMBL" id="AUSU01009149">
    <property type="protein sequence ID" value="EPS58513.1"/>
    <property type="molecule type" value="Genomic_DNA"/>
</dbReference>
<dbReference type="Pfam" id="PF12697">
    <property type="entry name" value="Abhydrolase_6"/>
    <property type="match status" value="1"/>
</dbReference>
<dbReference type="OrthoDB" id="9974421at2759"/>
<comment type="cofactor">
    <cofactor evidence="1">
        <name>FAD</name>
        <dbReference type="ChEBI" id="CHEBI:57692"/>
    </cofactor>
</comment>
<dbReference type="GO" id="GO:0008203">
    <property type="term" value="P:cholesterol metabolic process"/>
    <property type="evidence" value="ECO:0007669"/>
    <property type="project" value="UniProtKB-KW"/>
</dbReference>
<evidence type="ECO:0000256" key="8">
    <source>
        <dbReference type="ARBA" id="ARBA00023221"/>
    </source>
</evidence>
<proteinExistence type="predicted"/>
<dbReference type="Gene3D" id="3.50.50.60">
    <property type="entry name" value="FAD/NAD(P)-binding domain"/>
    <property type="match status" value="1"/>
</dbReference>
<dbReference type="EC" id="5.3.3.1" evidence="10"/>
<comment type="pathway">
    <text evidence="11">Steroid metabolism; cholesterol degradation.</text>
</comment>
<evidence type="ECO:0000256" key="10">
    <source>
        <dbReference type="ARBA" id="ARBA00038856"/>
    </source>
</evidence>
<dbReference type="InterPro" id="IPR052542">
    <property type="entry name" value="Cholesterol_Oxidase"/>
</dbReference>
<feature type="domain" description="Glucose-methanol-choline oxidoreductase C-terminal" evidence="16">
    <location>
        <begin position="107"/>
        <end position="171"/>
    </location>
</feature>
<evidence type="ECO:0000256" key="4">
    <source>
        <dbReference type="ARBA" id="ARBA00022827"/>
    </source>
</evidence>
<dbReference type="EC" id="1.1.3.6" evidence="12"/>
<keyword evidence="6" id="KW-0443">Lipid metabolism</keyword>
<dbReference type="GO" id="GO:0016787">
    <property type="term" value="F:hydrolase activity"/>
    <property type="evidence" value="ECO:0007669"/>
    <property type="project" value="UniProtKB-ARBA"/>
</dbReference>
<evidence type="ECO:0000256" key="11">
    <source>
        <dbReference type="ARBA" id="ARBA00049645"/>
    </source>
</evidence>
<accession>S8D771</accession>
<keyword evidence="4" id="KW-0274">FAD</keyword>
<dbReference type="PANTHER" id="PTHR47470:SF1">
    <property type="entry name" value="FAD-DEPENDENT OXIDOREDUCTASE 2 FAD BINDING DOMAIN-CONTAINING PROTEIN"/>
    <property type="match status" value="1"/>
</dbReference>
<feature type="non-terminal residue" evidence="18">
    <location>
        <position position="901"/>
    </location>
</feature>
<name>S8D771_9LAMI</name>
<evidence type="ECO:0000256" key="3">
    <source>
        <dbReference type="ARBA" id="ARBA00022630"/>
    </source>
</evidence>
<dbReference type="InterPro" id="IPR029058">
    <property type="entry name" value="AB_hydrolase_fold"/>
</dbReference>
<evidence type="ECO:0000256" key="1">
    <source>
        <dbReference type="ARBA" id="ARBA00001974"/>
    </source>
</evidence>
<evidence type="ECO:0000256" key="5">
    <source>
        <dbReference type="ARBA" id="ARBA00023002"/>
    </source>
</evidence>